<dbReference type="Gene3D" id="3.30.160.270">
    <property type="match status" value="1"/>
</dbReference>
<evidence type="ECO:0000256" key="2">
    <source>
        <dbReference type="ARBA" id="ARBA00009396"/>
    </source>
</evidence>
<dbReference type="InterPro" id="IPR002034">
    <property type="entry name" value="AIPM/Hcit_synth_CS"/>
</dbReference>
<evidence type="ECO:0000256" key="9">
    <source>
        <dbReference type="ARBA" id="ARBA00023211"/>
    </source>
</evidence>
<keyword evidence="11" id="KW-0963">Cytoplasm</keyword>
<dbReference type="CDD" id="cd07940">
    <property type="entry name" value="DRE_TIM_IPMS"/>
    <property type="match status" value="1"/>
</dbReference>
<dbReference type="Pfam" id="PF08502">
    <property type="entry name" value="LeuA_dimer"/>
    <property type="match status" value="1"/>
</dbReference>
<keyword evidence="10 11" id="KW-0100">Branched-chain amino acid biosynthesis</keyword>
<comment type="function">
    <text evidence="11">Catalyzes the condensation of the acetyl group of acetyl-CoA with 3-methyl-2-oxobutanoate (2-ketoisovalerate) to form 3-carboxy-3-hydroxy-4-methylpentanoate (2-isopropylmalate).</text>
</comment>
<name>A0ABT5T8D6_9RHOB</name>
<dbReference type="InterPro" id="IPR050073">
    <property type="entry name" value="2-IPM_HCS-like"/>
</dbReference>
<evidence type="ECO:0000313" key="13">
    <source>
        <dbReference type="EMBL" id="MDD7970427.1"/>
    </source>
</evidence>
<evidence type="ECO:0000259" key="12">
    <source>
        <dbReference type="PROSITE" id="PS50991"/>
    </source>
</evidence>
<keyword evidence="6 11" id="KW-0028">Amino-acid biosynthesis</keyword>
<dbReference type="RefSeq" id="WP_274351044.1">
    <property type="nucleotide sequence ID" value="NZ_JAQZSM010000003.1"/>
</dbReference>
<keyword evidence="5 11" id="KW-0432">Leucine biosynthesis</keyword>
<dbReference type="InterPro" id="IPR054691">
    <property type="entry name" value="LeuA/HCS_post-cat"/>
</dbReference>
<feature type="binding site" evidence="11">
    <location>
        <position position="243"/>
    </location>
    <ligand>
        <name>Mn(2+)</name>
        <dbReference type="ChEBI" id="CHEBI:29035"/>
    </ligand>
</feature>
<proteinExistence type="inferred from homology"/>
<keyword evidence="14" id="KW-1185">Reference proteome</keyword>
<evidence type="ECO:0000313" key="14">
    <source>
        <dbReference type="Proteomes" id="UP001431784"/>
    </source>
</evidence>
<dbReference type="NCBIfam" id="NF002086">
    <property type="entry name" value="PRK00915.1-3"/>
    <property type="match status" value="1"/>
</dbReference>
<feature type="binding site" evidence="11">
    <location>
        <position position="209"/>
    </location>
    <ligand>
        <name>Mn(2+)</name>
        <dbReference type="ChEBI" id="CHEBI:29035"/>
    </ligand>
</feature>
<evidence type="ECO:0000256" key="8">
    <source>
        <dbReference type="ARBA" id="ARBA00022723"/>
    </source>
</evidence>
<comment type="similarity">
    <text evidence="2 11">Belongs to the alpha-IPM synthase/homocitrate synthase family. LeuA type 1 subfamily.</text>
</comment>
<gene>
    <name evidence="11" type="primary">leuA</name>
    <name evidence="13" type="ORF">PUT78_04880</name>
</gene>
<dbReference type="Gene3D" id="3.20.20.70">
    <property type="entry name" value="Aldolase class I"/>
    <property type="match status" value="1"/>
</dbReference>
<dbReference type="PROSITE" id="PS50991">
    <property type="entry name" value="PYR_CT"/>
    <property type="match status" value="1"/>
</dbReference>
<dbReference type="Proteomes" id="UP001431784">
    <property type="component" value="Unassembled WGS sequence"/>
</dbReference>
<comment type="pathway">
    <text evidence="1 11">Amino-acid biosynthesis; L-leucine biosynthesis; L-leucine from 3-methyl-2-oxobutanoate: step 1/4.</text>
</comment>
<feature type="domain" description="Pyruvate carboxyltransferase" evidence="12">
    <location>
        <begin position="11"/>
        <end position="272"/>
    </location>
</feature>
<comment type="caution">
    <text evidence="13">The sequence shown here is derived from an EMBL/GenBank/DDBJ whole genome shotgun (WGS) entry which is preliminary data.</text>
</comment>
<dbReference type="NCBIfam" id="TIGR00973">
    <property type="entry name" value="leuA_bact"/>
    <property type="match status" value="1"/>
</dbReference>
<dbReference type="NCBIfam" id="NF002087">
    <property type="entry name" value="PRK00915.1-4"/>
    <property type="match status" value="1"/>
</dbReference>
<dbReference type="InterPro" id="IPR013785">
    <property type="entry name" value="Aldolase_TIM"/>
</dbReference>
<accession>A0ABT5T8D6</accession>
<dbReference type="PROSITE" id="PS00816">
    <property type="entry name" value="AIPM_HOMOCIT_SYNTH_2"/>
    <property type="match status" value="1"/>
</dbReference>
<dbReference type="InterPro" id="IPR000891">
    <property type="entry name" value="PYR_CT"/>
</dbReference>
<comment type="cofactor">
    <cofactor evidence="11">
        <name>Mn(2+)</name>
        <dbReference type="ChEBI" id="CHEBI:29035"/>
    </cofactor>
</comment>
<dbReference type="Pfam" id="PF00682">
    <property type="entry name" value="HMGL-like"/>
    <property type="match status" value="1"/>
</dbReference>
<dbReference type="EMBL" id="JAQZSM010000003">
    <property type="protein sequence ID" value="MDD7970427.1"/>
    <property type="molecule type" value="Genomic_DNA"/>
</dbReference>
<dbReference type="SUPFAM" id="SSF110921">
    <property type="entry name" value="2-isopropylmalate synthase LeuA, allosteric (dimerisation) domain"/>
    <property type="match status" value="1"/>
</dbReference>
<dbReference type="SUPFAM" id="SSF51569">
    <property type="entry name" value="Aldolase"/>
    <property type="match status" value="1"/>
</dbReference>
<keyword evidence="7 11" id="KW-0808">Transferase</keyword>
<dbReference type="HAMAP" id="MF_01025">
    <property type="entry name" value="LeuA_type1"/>
    <property type="match status" value="1"/>
</dbReference>
<evidence type="ECO:0000256" key="4">
    <source>
        <dbReference type="ARBA" id="ARBA00018198"/>
    </source>
</evidence>
<dbReference type="EC" id="2.3.3.13" evidence="3 11"/>
<reference evidence="13" key="1">
    <citation type="submission" date="2023-02" db="EMBL/GenBank/DDBJ databases">
        <title>Description of Roseinatronobacter alkalisoli sp. nov., an alkaliphilic bacerium isolated from soda soil.</title>
        <authorList>
            <person name="Wei W."/>
        </authorList>
    </citation>
    <scope>NUCLEOTIDE SEQUENCE</scope>
    <source>
        <strain evidence="13">HJB301</strain>
    </source>
</reference>
<dbReference type="InterPro" id="IPR036230">
    <property type="entry name" value="LeuA_allosteric_dom_sf"/>
</dbReference>
<evidence type="ECO:0000256" key="3">
    <source>
        <dbReference type="ARBA" id="ARBA00012973"/>
    </source>
</evidence>
<dbReference type="PANTHER" id="PTHR10277:SF9">
    <property type="entry name" value="2-ISOPROPYLMALATE SYNTHASE 1, CHLOROPLASTIC-RELATED"/>
    <property type="match status" value="1"/>
</dbReference>
<dbReference type="SMART" id="SM00917">
    <property type="entry name" value="LeuA_dimer"/>
    <property type="match status" value="1"/>
</dbReference>
<feature type="binding site" evidence="11">
    <location>
        <position position="207"/>
    </location>
    <ligand>
        <name>Mn(2+)</name>
        <dbReference type="ChEBI" id="CHEBI:29035"/>
    </ligand>
</feature>
<dbReference type="Pfam" id="PF22617">
    <property type="entry name" value="HCS_D2"/>
    <property type="match status" value="1"/>
</dbReference>
<dbReference type="GO" id="GO:0003852">
    <property type="term" value="F:2-isopropylmalate synthase activity"/>
    <property type="evidence" value="ECO:0007669"/>
    <property type="project" value="UniProtKB-EC"/>
</dbReference>
<dbReference type="PANTHER" id="PTHR10277">
    <property type="entry name" value="HOMOCITRATE SYNTHASE-RELATED"/>
    <property type="match status" value="1"/>
</dbReference>
<comment type="catalytic activity">
    <reaction evidence="11">
        <text>3-methyl-2-oxobutanoate + acetyl-CoA + H2O = (2S)-2-isopropylmalate + CoA + H(+)</text>
        <dbReference type="Rhea" id="RHEA:21524"/>
        <dbReference type="ChEBI" id="CHEBI:1178"/>
        <dbReference type="ChEBI" id="CHEBI:11851"/>
        <dbReference type="ChEBI" id="CHEBI:15377"/>
        <dbReference type="ChEBI" id="CHEBI:15378"/>
        <dbReference type="ChEBI" id="CHEBI:57287"/>
        <dbReference type="ChEBI" id="CHEBI:57288"/>
        <dbReference type="EC" id="2.3.3.13"/>
    </reaction>
</comment>
<organism evidence="13 14">
    <name type="scientific">Roseinatronobacter alkalisoli</name>
    <dbReference type="NCBI Taxonomy" id="3028235"/>
    <lineage>
        <taxon>Bacteria</taxon>
        <taxon>Pseudomonadati</taxon>
        <taxon>Pseudomonadota</taxon>
        <taxon>Alphaproteobacteria</taxon>
        <taxon>Rhodobacterales</taxon>
        <taxon>Paracoccaceae</taxon>
        <taxon>Roseinatronobacter</taxon>
    </lineage>
</organism>
<evidence type="ECO:0000256" key="7">
    <source>
        <dbReference type="ARBA" id="ARBA00022679"/>
    </source>
</evidence>
<feature type="binding site" evidence="11">
    <location>
        <position position="20"/>
    </location>
    <ligand>
        <name>Mn(2+)</name>
        <dbReference type="ChEBI" id="CHEBI:29035"/>
    </ligand>
</feature>
<dbReference type="InterPro" id="IPR005671">
    <property type="entry name" value="LeuA_bact_synth"/>
</dbReference>
<keyword evidence="13" id="KW-0012">Acyltransferase</keyword>
<feature type="region of interest" description="Regulatory domain" evidence="11">
    <location>
        <begin position="397"/>
        <end position="521"/>
    </location>
</feature>
<evidence type="ECO:0000256" key="10">
    <source>
        <dbReference type="ARBA" id="ARBA00023304"/>
    </source>
</evidence>
<protein>
    <recommendedName>
        <fullName evidence="4 11">2-isopropylmalate synthase</fullName>
        <ecNumber evidence="3 11">2.3.3.13</ecNumber>
    </recommendedName>
    <alternativeName>
        <fullName evidence="11">Alpha-IPM synthase</fullName>
    </alternativeName>
    <alternativeName>
        <fullName evidence="11">Alpha-isopropylmalate synthase</fullName>
    </alternativeName>
</protein>
<evidence type="ECO:0000256" key="1">
    <source>
        <dbReference type="ARBA" id="ARBA00004689"/>
    </source>
</evidence>
<comment type="subunit">
    <text evidence="11">Homodimer.</text>
</comment>
<dbReference type="InterPro" id="IPR013709">
    <property type="entry name" value="2-isopropylmalate_synth_dimer"/>
</dbReference>
<dbReference type="Gene3D" id="1.10.238.260">
    <property type="match status" value="1"/>
</dbReference>
<evidence type="ECO:0000256" key="11">
    <source>
        <dbReference type="HAMAP-Rule" id="MF_01025"/>
    </source>
</evidence>
<evidence type="ECO:0000256" key="5">
    <source>
        <dbReference type="ARBA" id="ARBA00022430"/>
    </source>
</evidence>
<evidence type="ECO:0000256" key="6">
    <source>
        <dbReference type="ARBA" id="ARBA00022605"/>
    </source>
</evidence>
<dbReference type="PROSITE" id="PS00815">
    <property type="entry name" value="AIPM_HOMOCIT_SYNTH_1"/>
    <property type="match status" value="1"/>
</dbReference>
<sequence>MTQAAPKQDHVLIFDTTLRDGEQSPGATMSHTEKLEIASLLDEMGVDIIEAGFPIASEGDFQAVSEIAKNSRNSVICGLARANLTDIDRCWEAVKHAARPRIHTFIGTSPLHRDITALDQDAMIARIHDTVSHARNLCDDVQWSPMDATRTEHDYLCRVVETAIKAGATTINIPDTVGYTYPRESAELIAMLLERVPGADQIIFATHCHNDLGMATANSLAAVEAGARQIECTINGLGERAGNTALEEVVMALRVRNDILPYRTGIDTTKIMGISRMVAAVSGFPVQFNKAVVGKNAFAHESGIHQDGMLKNKETFEIMRPEDVGLAATNLVMGKHSGRAALRAKLSELGYELGDNQLKDVFVRFKALADRKKEVYDDDLIALMAEASLADEDAYLQIKRLRVICGTEGPQEAELTLSIGGTEKFVDATGDGPVDATFNAVRMLFPHDARLELYQVHAVTEGTDAQATVSVRLTLDGIVFSGQSSDTDTVVASAKAYVNALNRMVLHSHRGNLSALMSSAS</sequence>
<keyword evidence="8 11" id="KW-0479">Metal-binding</keyword>
<keyword evidence="9 11" id="KW-0464">Manganese</keyword>